<dbReference type="InterPro" id="IPR001611">
    <property type="entry name" value="Leu-rich_rpt"/>
</dbReference>
<keyword evidence="5" id="KW-0325">Glycoprotein</keyword>
<gene>
    <name evidence="9" type="ORF">HAZT_HAZT003925</name>
</gene>
<evidence type="ECO:0000256" key="2">
    <source>
        <dbReference type="ARBA" id="ARBA00022729"/>
    </source>
</evidence>
<accession>A0A6A0GTC7</accession>
<dbReference type="SMART" id="SM00082">
    <property type="entry name" value="LRRCT"/>
    <property type="match status" value="1"/>
</dbReference>
<dbReference type="SMART" id="SM00409">
    <property type="entry name" value="IG"/>
    <property type="match status" value="1"/>
</dbReference>
<keyword evidence="3" id="KW-0677">Repeat</keyword>
<dbReference type="PANTHER" id="PTHR24366">
    <property type="entry name" value="IG(IMMUNOGLOBULIN) AND LRR(LEUCINE RICH REPEAT) DOMAINS"/>
    <property type="match status" value="1"/>
</dbReference>
<keyword evidence="4" id="KW-1015">Disulfide bond</keyword>
<protein>
    <recommendedName>
        <fullName evidence="8">Ig-like domain-containing protein</fullName>
    </recommendedName>
</protein>
<dbReference type="InterPro" id="IPR003599">
    <property type="entry name" value="Ig_sub"/>
</dbReference>
<proteinExistence type="predicted"/>
<dbReference type="Proteomes" id="UP000711488">
    <property type="component" value="Unassembled WGS sequence"/>
</dbReference>
<dbReference type="Pfam" id="PF13855">
    <property type="entry name" value="LRR_8"/>
    <property type="match status" value="3"/>
</dbReference>
<feature type="region of interest" description="Disordered" evidence="6">
    <location>
        <begin position="592"/>
        <end position="611"/>
    </location>
</feature>
<organism evidence="9">
    <name type="scientific">Hyalella azteca</name>
    <name type="common">Amphipod</name>
    <dbReference type="NCBI Taxonomy" id="294128"/>
    <lineage>
        <taxon>Eukaryota</taxon>
        <taxon>Metazoa</taxon>
        <taxon>Ecdysozoa</taxon>
        <taxon>Arthropoda</taxon>
        <taxon>Crustacea</taxon>
        <taxon>Multicrustacea</taxon>
        <taxon>Malacostraca</taxon>
        <taxon>Eumalacostraca</taxon>
        <taxon>Peracarida</taxon>
        <taxon>Amphipoda</taxon>
        <taxon>Senticaudata</taxon>
        <taxon>Talitrida</taxon>
        <taxon>Talitroidea</taxon>
        <taxon>Hyalellidae</taxon>
        <taxon>Hyalella</taxon>
    </lineage>
</organism>
<sequence>MNAKGNTIANVDRSIAKLTQLKELDLSGNQIKSIGRGKMFRNLTNLIYFNVGKNEISTIFHDTFLGPINIKQLVLSNNNINYIEDEAFTDLKKLEILDLEQNLLGSLYEEWFTGLSKLLSLNLAHNRVHNVPASVFRPLQNLRSLFLAGNRISSIDPRAFSGLTKLQELTLNDNLLSRVPTAALQSMPQLDSVVFDHNPVPKIKPLDFSHLSVSKISICQMPELVIIDAKAFYTLRNLTNLLIKNNKRLSYVDPLAFINVNNLRELNLAYNNLQGIQREMADFLPDGVRIHLYGNPLNCNCNSRWLRIILNPNLNSTLHLEEPEHLVCNSPANFNHKLLKDIDLVKLPKKCTPIILNLTQKSELVGKVGEKEILECRAMGSPPPKLHWSLPDGSNINSTLNEVRRRYFPPGTLVYYHLQPTDAGLFRCIAENSAGRDTAIIKLTVTGIDIHLFPIAVSSTFVTLVWNGTERRAFPQYKIVYGIDDGKNGTIPEETQFAMASQSRKTYTISRLRPDTKYRFCIGYEDASGYWLQISCCLTITQDAKFMLQGISRPNNVAAVAIGLVLLLALVLCLASLASRRYRQRFYENTDKTNTNIGDDSTPNASTSTAVSSSGTIALDNLYRPLLHSS</sequence>
<keyword evidence="1" id="KW-0433">Leucine-rich repeat</keyword>
<dbReference type="AlphaFoldDB" id="A0A6A0GTC7"/>
<evidence type="ECO:0000256" key="1">
    <source>
        <dbReference type="ARBA" id="ARBA00022614"/>
    </source>
</evidence>
<dbReference type="PANTHER" id="PTHR24366:SF161">
    <property type="entry name" value="TIR DOMAIN-CONTAINING PROTEIN"/>
    <property type="match status" value="1"/>
</dbReference>
<evidence type="ECO:0000256" key="7">
    <source>
        <dbReference type="SAM" id="Phobius"/>
    </source>
</evidence>
<keyword evidence="7" id="KW-0472">Membrane</keyword>
<dbReference type="OrthoDB" id="676979at2759"/>
<comment type="caution">
    <text evidence="9">The sequence shown here is derived from an EMBL/GenBank/DDBJ whole genome shotgun (WGS) entry which is preliminary data.</text>
</comment>
<evidence type="ECO:0000256" key="4">
    <source>
        <dbReference type="ARBA" id="ARBA00023157"/>
    </source>
</evidence>
<dbReference type="Gene3D" id="3.80.10.10">
    <property type="entry name" value="Ribonuclease Inhibitor"/>
    <property type="match status" value="3"/>
</dbReference>
<dbReference type="InterPro" id="IPR013098">
    <property type="entry name" value="Ig_I-set"/>
</dbReference>
<evidence type="ECO:0000256" key="3">
    <source>
        <dbReference type="ARBA" id="ARBA00022737"/>
    </source>
</evidence>
<dbReference type="Pfam" id="PF07679">
    <property type="entry name" value="I-set"/>
    <property type="match status" value="1"/>
</dbReference>
<dbReference type="InterPro" id="IPR013783">
    <property type="entry name" value="Ig-like_fold"/>
</dbReference>
<dbReference type="InterPro" id="IPR036116">
    <property type="entry name" value="FN3_sf"/>
</dbReference>
<dbReference type="InterPro" id="IPR003598">
    <property type="entry name" value="Ig_sub2"/>
</dbReference>
<dbReference type="InterPro" id="IPR003591">
    <property type="entry name" value="Leu-rich_rpt_typical-subtyp"/>
</dbReference>
<feature type="transmembrane region" description="Helical" evidence="7">
    <location>
        <begin position="557"/>
        <end position="578"/>
    </location>
</feature>
<dbReference type="Pfam" id="PF00560">
    <property type="entry name" value="LRR_1"/>
    <property type="match status" value="1"/>
</dbReference>
<evidence type="ECO:0000313" key="9">
    <source>
        <dbReference type="EMBL" id="KAA0187556.1"/>
    </source>
</evidence>
<reference evidence="9" key="1">
    <citation type="submission" date="2014-08" db="EMBL/GenBank/DDBJ databases">
        <authorList>
            <person name="Murali S."/>
            <person name="Richards S."/>
            <person name="Bandaranaike D."/>
            <person name="Bellair M."/>
            <person name="Blankenburg K."/>
            <person name="Chao H."/>
            <person name="Dinh H."/>
            <person name="Doddapaneni H."/>
            <person name="Dugan-Rocha S."/>
            <person name="Elkadiri S."/>
            <person name="Gnanaolivu R."/>
            <person name="Hughes D."/>
            <person name="Lee S."/>
            <person name="Li M."/>
            <person name="Ming W."/>
            <person name="Munidasa M."/>
            <person name="Muniz J."/>
            <person name="Nguyen L."/>
            <person name="Osuji N."/>
            <person name="Pu L.-L."/>
            <person name="Puazo M."/>
            <person name="Skinner E."/>
            <person name="Qu C."/>
            <person name="Quiroz J."/>
            <person name="Raj R."/>
            <person name="Weissenberger G."/>
            <person name="Xin Y."/>
            <person name="Zou X."/>
            <person name="Han Y."/>
            <person name="Worley K."/>
            <person name="Muzny D."/>
            <person name="Gibbs R."/>
        </authorList>
    </citation>
    <scope>NUCLEOTIDE SEQUENCE</scope>
    <source>
        <strain evidence="9">HAZT.00-mixed</strain>
        <tissue evidence="9">Whole organism</tissue>
    </source>
</reference>
<dbReference type="SMART" id="SM00365">
    <property type="entry name" value="LRR_SD22"/>
    <property type="match status" value="3"/>
</dbReference>
<dbReference type="InterPro" id="IPR000483">
    <property type="entry name" value="Cys-rich_flank_reg_C"/>
</dbReference>
<dbReference type="SUPFAM" id="SSF52058">
    <property type="entry name" value="L domain-like"/>
    <property type="match status" value="1"/>
</dbReference>
<dbReference type="InterPro" id="IPR003961">
    <property type="entry name" value="FN3_dom"/>
</dbReference>
<name>A0A6A0GTC7_HYAAZ</name>
<keyword evidence="7" id="KW-1133">Transmembrane helix</keyword>
<dbReference type="Gene3D" id="2.60.40.10">
    <property type="entry name" value="Immunoglobulins"/>
    <property type="match status" value="2"/>
</dbReference>
<dbReference type="GO" id="GO:0009653">
    <property type="term" value="P:anatomical structure morphogenesis"/>
    <property type="evidence" value="ECO:0007669"/>
    <property type="project" value="UniProtKB-ARBA"/>
</dbReference>
<reference evidence="9" key="3">
    <citation type="submission" date="2019-06" db="EMBL/GenBank/DDBJ databases">
        <authorList>
            <person name="Poynton C."/>
            <person name="Hasenbein S."/>
            <person name="Benoit J.B."/>
            <person name="Sepulveda M.S."/>
            <person name="Poelchau M.F."/>
            <person name="Murali S.C."/>
            <person name="Chen S."/>
            <person name="Glastad K.M."/>
            <person name="Werren J.H."/>
            <person name="Vineis J.H."/>
            <person name="Bowen J.L."/>
            <person name="Friedrich M."/>
            <person name="Jones J."/>
            <person name="Robertson H.M."/>
            <person name="Feyereisen R."/>
            <person name="Mechler-Hickson A."/>
            <person name="Mathers N."/>
            <person name="Lee C.E."/>
            <person name="Colbourne J.K."/>
            <person name="Biales A."/>
            <person name="Johnston J.S."/>
            <person name="Wellborn G.A."/>
            <person name="Rosendale A.J."/>
            <person name="Cridge A.G."/>
            <person name="Munoz-Torres M.C."/>
            <person name="Bain P.A."/>
            <person name="Manny A.R."/>
            <person name="Major K.M."/>
            <person name="Lambert F.N."/>
            <person name="Vulpe C.D."/>
            <person name="Tuck P."/>
            <person name="Blalock B.J."/>
            <person name="Lin Y.-Y."/>
            <person name="Smith M.E."/>
            <person name="Ochoa-Acuna H."/>
            <person name="Chen M.-J.M."/>
            <person name="Childers C.P."/>
            <person name="Qu J."/>
            <person name="Dugan S."/>
            <person name="Lee S.L."/>
            <person name="Chao H."/>
            <person name="Dinh H."/>
            <person name="Han Y."/>
            <person name="Doddapaneni H."/>
            <person name="Worley K.C."/>
            <person name="Muzny D.M."/>
            <person name="Gibbs R.A."/>
            <person name="Richards S."/>
        </authorList>
    </citation>
    <scope>NUCLEOTIDE SEQUENCE</scope>
    <source>
        <strain evidence="9">HAZT.00-mixed</strain>
        <tissue evidence="9">Whole organism</tissue>
    </source>
</reference>
<dbReference type="InterPro" id="IPR036179">
    <property type="entry name" value="Ig-like_dom_sf"/>
</dbReference>
<dbReference type="SUPFAM" id="SSF48726">
    <property type="entry name" value="Immunoglobulin"/>
    <property type="match status" value="1"/>
</dbReference>
<feature type="domain" description="Ig-like" evidence="8">
    <location>
        <begin position="353"/>
        <end position="446"/>
    </location>
</feature>
<dbReference type="InterPro" id="IPR007110">
    <property type="entry name" value="Ig-like_dom"/>
</dbReference>
<dbReference type="SUPFAM" id="SSF49265">
    <property type="entry name" value="Fibronectin type III"/>
    <property type="match status" value="1"/>
</dbReference>
<reference evidence="9" key="2">
    <citation type="journal article" date="2018" name="Environ. Sci. Technol.">
        <title>The Toxicogenome of Hyalella azteca: A Model for Sediment Ecotoxicology and Evolutionary Toxicology.</title>
        <authorList>
            <person name="Poynton H.C."/>
            <person name="Hasenbein S."/>
            <person name="Benoit J.B."/>
            <person name="Sepulveda M.S."/>
            <person name="Poelchau M.F."/>
            <person name="Hughes D.S.T."/>
            <person name="Murali S.C."/>
            <person name="Chen S."/>
            <person name="Glastad K.M."/>
            <person name="Goodisman M.A.D."/>
            <person name="Werren J.H."/>
            <person name="Vineis J.H."/>
            <person name="Bowen J.L."/>
            <person name="Friedrich M."/>
            <person name="Jones J."/>
            <person name="Robertson H.M."/>
            <person name="Feyereisen R."/>
            <person name="Mechler-Hickson A."/>
            <person name="Mathers N."/>
            <person name="Lee C.E."/>
            <person name="Colbourne J.K."/>
            <person name="Biales A."/>
            <person name="Johnston J.S."/>
            <person name="Wellborn G.A."/>
            <person name="Rosendale A.J."/>
            <person name="Cridge A.G."/>
            <person name="Munoz-Torres M.C."/>
            <person name="Bain P.A."/>
            <person name="Manny A.R."/>
            <person name="Major K.M."/>
            <person name="Lambert F.N."/>
            <person name="Vulpe C.D."/>
            <person name="Tuck P."/>
            <person name="Blalock B.J."/>
            <person name="Lin Y.Y."/>
            <person name="Smith M.E."/>
            <person name="Ochoa-Acuna H."/>
            <person name="Chen M.M."/>
            <person name="Childers C.P."/>
            <person name="Qu J."/>
            <person name="Dugan S."/>
            <person name="Lee S.L."/>
            <person name="Chao H."/>
            <person name="Dinh H."/>
            <person name="Han Y."/>
            <person name="Doddapaneni H."/>
            <person name="Worley K.C."/>
            <person name="Muzny D.M."/>
            <person name="Gibbs R.A."/>
            <person name="Richards S."/>
        </authorList>
    </citation>
    <scope>NUCLEOTIDE SEQUENCE</scope>
    <source>
        <strain evidence="9">HAZT.00-mixed</strain>
        <tissue evidence="9">Whole organism</tissue>
    </source>
</reference>
<evidence type="ECO:0000256" key="5">
    <source>
        <dbReference type="ARBA" id="ARBA00023180"/>
    </source>
</evidence>
<dbReference type="PROSITE" id="PS51450">
    <property type="entry name" value="LRR"/>
    <property type="match status" value="3"/>
</dbReference>
<keyword evidence="2" id="KW-0732">Signal</keyword>
<dbReference type="CDD" id="cd00063">
    <property type="entry name" value="FN3"/>
    <property type="match status" value="1"/>
</dbReference>
<dbReference type="GO" id="GO:0030154">
    <property type="term" value="P:cell differentiation"/>
    <property type="evidence" value="ECO:0007669"/>
    <property type="project" value="UniProtKB-ARBA"/>
</dbReference>
<dbReference type="PROSITE" id="PS50835">
    <property type="entry name" value="IG_LIKE"/>
    <property type="match status" value="1"/>
</dbReference>
<evidence type="ECO:0000256" key="6">
    <source>
        <dbReference type="SAM" id="MobiDB-lite"/>
    </source>
</evidence>
<dbReference type="EMBL" id="JQDR03014817">
    <property type="protein sequence ID" value="KAA0187556.1"/>
    <property type="molecule type" value="Genomic_DNA"/>
</dbReference>
<keyword evidence="7" id="KW-0812">Transmembrane</keyword>
<evidence type="ECO:0000259" key="8">
    <source>
        <dbReference type="PROSITE" id="PS50835"/>
    </source>
</evidence>
<dbReference type="SMART" id="SM00369">
    <property type="entry name" value="LRR_TYP"/>
    <property type="match status" value="8"/>
</dbReference>
<dbReference type="SMART" id="SM00408">
    <property type="entry name" value="IGc2"/>
    <property type="match status" value="1"/>
</dbReference>
<dbReference type="InterPro" id="IPR032675">
    <property type="entry name" value="LRR_dom_sf"/>
</dbReference>
<feature type="compositionally biased region" description="Low complexity" evidence="6">
    <location>
        <begin position="601"/>
        <end position="611"/>
    </location>
</feature>